<dbReference type="PRINTS" id="PR00837">
    <property type="entry name" value="V5TPXLIKE"/>
</dbReference>
<feature type="domain" description="SCP" evidence="1">
    <location>
        <begin position="11"/>
        <end position="173"/>
    </location>
</feature>
<protein>
    <submittedName>
        <fullName evidence="4">SCP domain-containing protein</fullName>
    </submittedName>
</protein>
<dbReference type="InterPro" id="IPR018244">
    <property type="entry name" value="Allrgn_V5/Tpx1_CS"/>
</dbReference>
<dbReference type="PANTHER" id="PTHR10334">
    <property type="entry name" value="CYSTEINE-RICH SECRETORY PROTEIN-RELATED"/>
    <property type="match status" value="1"/>
</dbReference>
<dbReference type="SMART" id="SM00198">
    <property type="entry name" value="SCP"/>
    <property type="match status" value="1"/>
</dbReference>
<dbReference type="Pfam" id="PF00188">
    <property type="entry name" value="CAP"/>
    <property type="match status" value="1"/>
</dbReference>
<dbReference type="OrthoDB" id="5853705at2759"/>
<reference evidence="2 3" key="2">
    <citation type="submission" date="2018-11" db="EMBL/GenBank/DDBJ databases">
        <authorList>
            <consortium name="Pathogen Informatics"/>
        </authorList>
    </citation>
    <scope>NUCLEOTIDE SEQUENCE [LARGE SCALE GENOMIC DNA]</scope>
</reference>
<dbReference type="WBParaSite" id="SBAD_0000498301-mRNA-1">
    <property type="protein sequence ID" value="SBAD_0000498301-mRNA-1"/>
    <property type="gene ID" value="SBAD_0000498301"/>
</dbReference>
<dbReference type="Gene3D" id="3.40.33.10">
    <property type="entry name" value="CAP"/>
    <property type="match status" value="1"/>
</dbReference>
<dbReference type="SUPFAM" id="SSF55797">
    <property type="entry name" value="PR-1-like"/>
    <property type="match status" value="1"/>
</dbReference>
<keyword evidence="3" id="KW-1185">Reference proteome</keyword>
<evidence type="ECO:0000313" key="2">
    <source>
        <dbReference type="EMBL" id="VDP05397.1"/>
    </source>
</evidence>
<dbReference type="Proteomes" id="UP000270296">
    <property type="component" value="Unassembled WGS sequence"/>
</dbReference>
<dbReference type="PROSITE" id="PS01010">
    <property type="entry name" value="CRISP_2"/>
    <property type="match status" value="1"/>
</dbReference>
<dbReference type="CDD" id="cd05380">
    <property type="entry name" value="CAP_euk"/>
    <property type="match status" value="1"/>
</dbReference>
<gene>
    <name evidence="2" type="ORF">SBAD_LOCUS4787</name>
</gene>
<organism evidence="4">
    <name type="scientific">Soboliphyme baturini</name>
    <dbReference type="NCBI Taxonomy" id="241478"/>
    <lineage>
        <taxon>Eukaryota</taxon>
        <taxon>Metazoa</taxon>
        <taxon>Ecdysozoa</taxon>
        <taxon>Nematoda</taxon>
        <taxon>Enoplea</taxon>
        <taxon>Dorylaimia</taxon>
        <taxon>Dioctophymatida</taxon>
        <taxon>Dioctophymatoidea</taxon>
        <taxon>Soboliphymatidae</taxon>
        <taxon>Soboliphyme</taxon>
    </lineage>
</organism>
<dbReference type="AlphaFoldDB" id="A0A183IME1"/>
<reference evidence="4" key="1">
    <citation type="submission" date="2016-06" db="UniProtKB">
        <authorList>
            <consortium name="WormBaseParasite"/>
        </authorList>
    </citation>
    <scope>IDENTIFICATION</scope>
</reference>
<evidence type="ECO:0000259" key="1">
    <source>
        <dbReference type="SMART" id="SM00198"/>
    </source>
</evidence>
<evidence type="ECO:0000313" key="4">
    <source>
        <dbReference type="WBParaSite" id="SBAD_0000498301-mRNA-1"/>
    </source>
</evidence>
<name>A0A183IME1_9BILA</name>
<proteinExistence type="predicted"/>
<accession>A0A183IME1</accession>
<sequence length="200" mass="22468">MASNGYELSDTTTAAIVDLHNTFREMVANGTAQPQQPKAKRMLKLRYNESISQTAQEIADKCDFAHQPPSNSFGFDWIGQNLYAEFYSQKMNLSDEDVRRLSERAVKTWYSEIENYVYPTCVKEVCGHFTQLVNDYTRYVGCGVSQCDTLRTLNVKNAVLVVCNYAPGGNIIGVPPYVTGEQQCPQNYPKKTVYGLCDSA</sequence>
<dbReference type="InterPro" id="IPR035940">
    <property type="entry name" value="CAP_sf"/>
</dbReference>
<dbReference type="InterPro" id="IPR001283">
    <property type="entry name" value="CRISP-related"/>
</dbReference>
<dbReference type="GO" id="GO:0005576">
    <property type="term" value="C:extracellular region"/>
    <property type="evidence" value="ECO:0007669"/>
    <property type="project" value="InterPro"/>
</dbReference>
<dbReference type="EMBL" id="UZAM01008541">
    <property type="protein sequence ID" value="VDP05397.1"/>
    <property type="molecule type" value="Genomic_DNA"/>
</dbReference>
<evidence type="ECO:0000313" key="3">
    <source>
        <dbReference type="Proteomes" id="UP000270296"/>
    </source>
</evidence>
<dbReference type="InterPro" id="IPR014044">
    <property type="entry name" value="CAP_dom"/>
</dbReference>